<protein>
    <submittedName>
        <fullName evidence="1">Uncharacterized protein</fullName>
    </submittedName>
</protein>
<dbReference type="AlphaFoldDB" id="K0RRW5"/>
<dbReference type="Gene3D" id="1.25.40.10">
    <property type="entry name" value="Tetratricopeptide repeat domain"/>
    <property type="match status" value="1"/>
</dbReference>
<gene>
    <name evidence="1" type="ORF">THAOC_29169</name>
</gene>
<proteinExistence type="predicted"/>
<keyword evidence="2" id="KW-1185">Reference proteome</keyword>
<evidence type="ECO:0000313" key="1">
    <source>
        <dbReference type="EMBL" id="EJK51641.1"/>
    </source>
</evidence>
<name>K0RRW5_THAOC</name>
<reference evidence="1 2" key="1">
    <citation type="journal article" date="2012" name="Genome Biol.">
        <title>Genome and low-iron response of an oceanic diatom adapted to chronic iron limitation.</title>
        <authorList>
            <person name="Lommer M."/>
            <person name="Specht M."/>
            <person name="Roy A.S."/>
            <person name="Kraemer L."/>
            <person name="Andreson R."/>
            <person name="Gutowska M.A."/>
            <person name="Wolf J."/>
            <person name="Bergner S.V."/>
            <person name="Schilhabel M.B."/>
            <person name="Klostermeier U.C."/>
            <person name="Beiko R.G."/>
            <person name="Rosenstiel P."/>
            <person name="Hippler M."/>
            <person name="Laroche J."/>
        </authorList>
    </citation>
    <scope>NUCLEOTIDE SEQUENCE [LARGE SCALE GENOMIC DNA]</scope>
    <source>
        <strain evidence="1 2">CCMP1005</strain>
    </source>
</reference>
<dbReference type="Proteomes" id="UP000266841">
    <property type="component" value="Unassembled WGS sequence"/>
</dbReference>
<dbReference type="InterPro" id="IPR011990">
    <property type="entry name" value="TPR-like_helical_dom_sf"/>
</dbReference>
<sequence>MSSSAGFEPLTEEQARDFSIGMQVKIHGLQSESGRQYNGRSARVTQLLDADTGRLGVRPDGMRSSLSIKPENISPVGCLYLTPKPGTPAAERPDDFCFKPGSGRRIIPVCGDSPSDDTPIFVYTEGVSTSHPACVEFIALDVKREDVRAVATTFDFLTRRILDGYSVCGGQLCESNGMKCHIIELDNANNQYLLEHYACQCGSGSSYDYDTIKLLLIVPVQSVPFRLPNGSVVGHKEMKMTDIRKKWSKRPMMWIRSLDGNAGNDALFNLAHVSPYQAMLHPEWTCTWIMDLSDEEIKFVRSHSSEFASIFKPRNVKSLEGRLFDAEEVIPSADVHYDLGCAYRDGSENIMKDENKSLFHFRVASIGGYFPARHELALYESKKGTERSGRLVARHLKIACKRGYERSFELIRQLRMCSSLRIEERDVNEAYQGLMMYRERMGLP</sequence>
<accession>K0RRW5</accession>
<organism evidence="1 2">
    <name type="scientific">Thalassiosira oceanica</name>
    <name type="common">Marine diatom</name>
    <dbReference type="NCBI Taxonomy" id="159749"/>
    <lineage>
        <taxon>Eukaryota</taxon>
        <taxon>Sar</taxon>
        <taxon>Stramenopiles</taxon>
        <taxon>Ochrophyta</taxon>
        <taxon>Bacillariophyta</taxon>
        <taxon>Coscinodiscophyceae</taxon>
        <taxon>Thalassiosirophycidae</taxon>
        <taxon>Thalassiosirales</taxon>
        <taxon>Thalassiosiraceae</taxon>
        <taxon>Thalassiosira</taxon>
    </lineage>
</organism>
<evidence type="ECO:0000313" key="2">
    <source>
        <dbReference type="Proteomes" id="UP000266841"/>
    </source>
</evidence>
<dbReference type="EMBL" id="AGNL01041302">
    <property type="protein sequence ID" value="EJK51641.1"/>
    <property type="molecule type" value="Genomic_DNA"/>
</dbReference>
<comment type="caution">
    <text evidence="1">The sequence shown here is derived from an EMBL/GenBank/DDBJ whole genome shotgun (WGS) entry which is preliminary data.</text>
</comment>